<evidence type="ECO:0000313" key="8">
    <source>
        <dbReference type="Proteomes" id="UP000830671"/>
    </source>
</evidence>
<dbReference type="CDD" id="cd01764">
    <property type="entry name" value="Ubl_Urm1"/>
    <property type="match status" value="1"/>
</dbReference>
<keyword evidence="1 5" id="KW-0963">Cytoplasm</keyword>
<comment type="similarity">
    <text evidence="5 6">Belongs to the URM1 family.</text>
</comment>
<keyword evidence="2 5" id="KW-1017">Isopeptide bond</keyword>
<reference evidence="7" key="1">
    <citation type="journal article" date="2021" name="Mol. Plant Microbe Interact.">
        <title>Complete Genome Sequence of the Plant-Pathogenic Fungus Colletotrichum lupini.</title>
        <authorList>
            <person name="Baroncelli R."/>
            <person name="Pensec F."/>
            <person name="Da Lio D."/>
            <person name="Boufleur T."/>
            <person name="Vicente I."/>
            <person name="Sarrocco S."/>
            <person name="Picot A."/>
            <person name="Baraldi E."/>
            <person name="Sukno S."/>
            <person name="Thon M."/>
            <person name="Le Floch G."/>
        </authorList>
    </citation>
    <scope>NUCLEOTIDE SEQUENCE</scope>
    <source>
        <strain evidence="7">IMI 504893</strain>
    </source>
</reference>
<dbReference type="Gene3D" id="3.10.20.30">
    <property type="match status" value="1"/>
</dbReference>
<gene>
    <name evidence="5" type="primary">URM1</name>
    <name evidence="7" type="ORF">CLUP02_08069</name>
</gene>
<dbReference type="EMBL" id="CP019476">
    <property type="protein sequence ID" value="UQC82579.1"/>
    <property type="molecule type" value="Genomic_DNA"/>
</dbReference>
<comment type="subcellular location">
    <subcellularLocation>
        <location evidence="5 6">Cytoplasm</location>
    </subcellularLocation>
</comment>
<evidence type="ECO:0000256" key="6">
    <source>
        <dbReference type="RuleBase" id="RU361182"/>
    </source>
</evidence>
<dbReference type="GO" id="GO:0002098">
    <property type="term" value="P:tRNA wobble uridine modification"/>
    <property type="evidence" value="ECO:0007669"/>
    <property type="project" value="UniProtKB-UniRule"/>
</dbReference>
<keyword evidence="4 5" id="KW-0833">Ubl conjugation pathway</keyword>
<dbReference type="SUPFAM" id="SSF54285">
    <property type="entry name" value="MoaD/ThiS"/>
    <property type="match status" value="1"/>
</dbReference>
<dbReference type="PANTHER" id="PTHR14986">
    <property type="entry name" value="RURM1 PROTEIN"/>
    <property type="match status" value="1"/>
</dbReference>
<keyword evidence="8" id="KW-1185">Reference proteome</keyword>
<comment type="pathway">
    <text evidence="5 6">tRNA modification; 5-methoxycarbonylmethyl-2-thiouridine-tRNA biosynthesis.</text>
</comment>
<evidence type="ECO:0000313" key="7">
    <source>
        <dbReference type="EMBL" id="UQC82579.1"/>
    </source>
</evidence>
<dbReference type="GO" id="GO:0032447">
    <property type="term" value="P:protein urmylation"/>
    <property type="evidence" value="ECO:0007669"/>
    <property type="project" value="UniProtKB-UniRule"/>
</dbReference>
<sequence length="519" mass="56405">MAAEAADAGEKIAVVVEFSCFFWAGPVSRTLARDLSTQADGADPRMISFRRHALSIPAVNKDGKPATIAFLINYLCENTMKDSRKELFVLDDHLYVLESHHPRAVPILGHIFISASPGSLRPGILALINDADWELEGEEAYEVQNGDNILFVSTLHGGALQVLRPYLWVPGTSTMHPPTLKPAVFPPGCGTDRTTLKLRRPPLSRFSAAVAVDPAPLLPPAPAQRGDATRASAVGLITLLQLHHNPMDTSFRLARRRRNETSREIFTPGPRCPATATTLLAACLVAASWRQLFTPRVPLAPWLGSPASGKPVKVACPAARHPELSRKTNSATPARSGSLLALRRANVDGRGGQGFASNYSLALRPRRWRIGLDQRVPYLYIDAAAPHKPSSLARSEGRKITGPSLLRTLPPACGHLKTEAVKKEGVRHGDPMQMGTVASRACDPNGPDPLSTLSLSHTLFLSSMYAPYVLEGIKELTPLLEIRTSQMSKTSNIATVVPVENPLPTLTQRHDGRFITFFY</sequence>
<dbReference type="Pfam" id="PF09138">
    <property type="entry name" value="Urm1"/>
    <property type="match status" value="1"/>
</dbReference>
<protein>
    <recommendedName>
        <fullName evidence="5 6">Ubiquitin-related modifier 1</fullName>
    </recommendedName>
</protein>
<dbReference type="HAMAP" id="MF_03048">
    <property type="entry name" value="Urm1"/>
    <property type="match status" value="1"/>
</dbReference>
<name>A0A9Q8SS67_9PEZI</name>
<proteinExistence type="inferred from homology"/>
<dbReference type="InterPro" id="IPR016155">
    <property type="entry name" value="Mopterin_synth/thiamin_S_b"/>
</dbReference>
<dbReference type="Proteomes" id="UP000830671">
    <property type="component" value="Chromosome 4"/>
</dbReference>
<comment type="PTM">
    <text evidence="5">C-terminal thiocarboxylation occurs in 2 steps, it is first acyl-adenylated (-COAMP) via the hesA/moeB/thiF part of UBA4, then thiocarboxylated (-COSH) via the rhodanese domain of UBA4.</text>
</comment>
<dbReference type="InterPro" id="IPR015221">
    <property type="entry name" value="Urm1"/>
</dbReference>
<evidence type="ECO:0000256" key="1">
    <source>
        <dbReference type="ARBA" id="ARBA00022490"/>
    </source>
</evidence>
<evidence type="ECO:0000256" key="2">
    <source>
        <dbReference type="ARBA" id="ARBA00022499"/>
    </source>
</evidence>
<accession>A0A9Q8SS67</accession>
<dbReference type="GO" id="GO:0005829">
    <property type="term" value="C:cytosol"/>
    <property type="evidence" value="ECO:0007669"/>
    <property type="project" value="UniProtKB-UniRule"/>
</dbReference>
<dbReference type="InterPro" id="IPR012675">
    <property type="entry name" value="Beta-grasp_dom_sf"/>
</dbReference>
<evidence type="ECO:0000256" key="4">
    <source>
        <dbReference type="ARBA" id="ARBA00022786"/>
    </source>
</evidence>
<feature type="modified residue" description="1-thioglycine" evidence="5">
    <location>
        <position position="158"/>
    </location>
</feature>
<keyword evidence="3 5" id="KW-0819">tRNA processing</keyword>
<dbReference type="GO" id="GO:0034227">
    <property type="term" value="P:tRNA thio-modification"/>
    <property type="evidence" value="ECO:0007669"/>
    <property type="project" value="UniProtKB-UniRule"/>
</dbReference>
<feature type="cross-link" description="Glycyl lysine isopeptide (Gly-Lys) (interchain with K-? in acceptor proteins)" evidence="5">
    <location>
        <position position="158"/>
    </location>
</feature>
<evidence type="ECO:0000256" key="5">
    <source>
        <dbReference type="HAMAP-Rule" id="MF_03048"/>
    </source>
</evidence>
<comment type="function">
    <text evidence="5">Acts as a sulfur carrier required for 2-thiolation of mcm(5)S(2)U at tRNA wobble positions of cytosolic tRNA(Lys), tRNA(Glu) and tRNA(Gln). Serves as sulfur donor in tRNA 2-thiolation reaction by being thiocarboxylated (-COSH) at its C-terminus by the MOCS3 homolog UBA4. The sulfur is then transferred to tRNA to form 2-thiolation of mcm(5)S(2)U. Prior mcm(5) tRNA modification by the elongator complex is required for 2-thiolation. Also acts as a ubiquitin-like protein (UBL) that is covalently conjugated via an isopeptide bond to lysine residues of target proteins such as AHP1. The thiocarboxylated form serves as substrate for conjugation and oxidative stress specifically induces the formation of UBL-protein conjugates.</text>
</comment>
<dbReference type="AlphaFoldDB" id="A0A9Q8SS67"/>
<organism evidence="7 8">
    <name type="scientific">Colletotrichum lupini</name>
    <dbReference type="NCBI Taxonomy" id="145971"/>
    <lineage>
        <taxon>Eukaryota</taxon>
        <taxon>Fungi</taxon>
        <taxon>Dikarya</taxon>
        <taxon>Ascomycota</taxon>
        <taxon>Pezizomycotina</taxon>
        <taxon>Sordariomycetes</taxon>
        <taxon>Hypocreomycetidae</taxon>
        <taxon>Glomerellales</taxon>
        <taxon>Glomerellaceae</taxon>
        <taxon>Colletotrichum</taxon>
        <taxon>Colletotrichum acutatum species complex</taxon>
    </lineage>
</organism>
<evidence type="ECO:0000256" key="3">
    <source>
        <dbReference type="ARBA" id="ARBA00022694"/>
    </source>
</evidence>